<keyword evidence="5" id="KW-0949">S-adenosyl-L-methionine</keyword>
<evidence type="ECO:0000256" key="9">
    <source>
        <dbReference type="SAM" id="MobiDB-lite"/>
    </source>
</evidence>
<feature type="region of interest" description="Disordered" evidence="9">
    <location>
        <begin position="1"/>
        <end position="35"/>
    </location>
</feature>
<evidence type="ECO:0000256" key="5">
    <source>
        <dbReference type="ARBA" id="ARBA00022691"/>
    </source>
</evidence>
<protein>
    <recommendedName>
        <fullName evidence="2">tRNA (guanine(9)-N1)-methyltransferase</fullName>
        <ecNumber evidence="1">2.1.1.221</ecNumber>
    </recommendedName>
    <alternativeName>
        <fullName evidence="7">tRNA methyltransferase 10</fullName>
    </alternativeName>
    <alternativeName>
        <fullName evidence="6">tRNA(m1G9)-methyltransferase</fullName>
    </alternativeName>
</protein>
<dbReference type="PANTHER" id="PTHR13563:SF13">
    <property type="entry name" value="TRNA METHYLTRANSFERASE 10 HOMOLOG A"/>
    <property type="match status" value="1"/>
</dbReference>
<proteinExistence type="predicted"/>
<evidence type="ECO:0000256" key="7">
    <source>
        <dbReference type="ARBA" id="ARBA00032166"/>
    </source>
</evidence>
<reference evidence="11 12" key="1">
    <citation type="submission" date="2024-04" db="EMBL/GenBank/DDBJ databases">
        <title>Symmetric and asymmetric DNA N6-adenine methylation regulates different biological responses in Mucorales.</title>
        <authorList>
            <consortium name="Lawrence Berkeley National Laboratory"/>
            <person name="Lax C."/>
            <person name="Mondo S.J."/>
            <person name="Osorio-Concepcion M."/>
            <person name="Muszewska A."/>
            <person name="Corrochano-Luque M."/>
            <person name="Gutierrez G."/>
            <person name="Riley R."/>
            <person name="Lipzen A."/>
            <person name="Guo J."/>
            <person name="Hundley H."/>
            <person name="Amirebrahimi M."/>
            <person name="Ng V."/>
            <person name="Lorenzo-Gutierrez D."/>
            <person name="Binder U."/>
            <person name="Yang J."/>
            <person name="Song Y."/>
            <person name="Canovas D."/>
            <person name="Navarro E."/>
            <person name="Freitag M."/>
            <person name="Gabaldon T."/>
            <person name="Grigoriev I.V."/>
            <person name="Corrochano L.M."/>
            <person name="Nicolas F.E."/>
            <person name="Garre V."/>
        </authorList>
    </citation>
    <scope>NUCLEOTIDE SEQUENCE [LARGE SCALE GENOMIC DNA]</scope>
    <source>
        <strain evidence="11 12">L51</strain>
    </source>
</reference>
<keyword evidence="3" id="KW-0489">Methyltransferase</keyword>
<feature type="compositionally biased region" description="Low complexity" evidence="9">
    <location>
        <begin position="15"/>
        <end position="25"/>
    </location>
</feature>
<evidence type="ECO:0000313" key="12">
    <source>
        <dbReference type="Proteomes" id="UP001448207"/>
    </source>
</evidence>
<organism evidence="11 12">
    <name type="scientific">Phycomyces blakesleeanus</name>
    <dbReference type="NCBI Taxonomy" id="4837"/>
    <lineage>
        <taxon>Eukaryota</taxon>
        <taxon>Fungi</taxon>
        <taxon>Fungi incertae sedis</taxon>
        <taxon>Mucoromycota</taxon>
        <taxon>Mucoromycotina</taxon>
        <taxon>Mucoromycetes</taxon>
        <taxon>Mucorales</taxon>
        <taxon>Phycomycetaceae</taxon>
        <taxon>Phycomyces</taxon>
    </lineage>
</organism>
<dbReference type="PANTHER" id="PTHR13563">
    <property type="entry name" value="TRNA (GUANINE-9-) METHYLTRANSFERASE"/>
    <property type="match status" value="1"/>
</dbReference>
<name>A0ABR3BHL5_PHYBL</name>
<comment type="caution">
    <text evidence="11">The sequence shown here is derived from an EMBL/GenBank/DDBJ whole genome shotgun (WGS) entry which is preliminary data.</text>
</comment>
<evidence type="ECO:0000313" key="11">
    <source>
        <dbReference type="EMBL" id="KAL0098211.1"/>
    </source>
</evidence>
<feature type="domain" description="SAM-dependent MTase TRM10-type" evidence="10">
    <location>
        <begin position="99"/>
        <end position="290"/>
    </location>
</feature>
<feature type="compositionally biased region" description="Basic and acidic residues" evidence="9">
    <location>
        <begin position="317"/>
        <end position="340"/>
    </location>
</feature>
<keyword evidence="4" id="KW-0808">Transferase</keyword>
<dbReference type="EMBL" id="JBCLYO010000001">
    <property type="protein sequence ID" value="KAL0098211.1"/>
    <property type="molecule type" value="Genomic_DNA"/>
</dbReference>
<gene>
    <name evidence="11" type="ORF">J3Q64DRAFT_1092975</name>
</gene>
<dbReference type="PIRSF" id="PIRSF016323">
    <property type="entry name" value="tRNA_m1G_mtfrase_met"/>
    <property type="match status" value="1"/>
</dbReference>
<evidence type="ECO:0000256" key="4">
    <source>
        <dbReference type="ARBA" id="ARBA00022679"/>
    </source>
</evidence>
<keyword evidence="12" id="KW-1185">Reference proteome</keyword>
<feature type="compositionally biased region" description="Acidic residues" evidence="9">
    <location>
        <begin position="304"/>
        <end position="316"/>
    </location>
</feature>
<evidence type="ECO:0000256" key="3">
    <source>
        <dbReference type="ARBA" id="ARBA00022603"/>
    </source>
</evidence>
<evidence type="ECO:0000256" key="6">
    <source>
        <dbReference type="ARBA" id="ARBA00031792"/>
    </source>
</evidence>
<dbReference type="InterPro" id="IPR016653">
    <property type="entry name" value="TRM10/TRM10A"/>
</dbReference>
<dbReference type="InterPro" id="IPR028564">
    <property type="entry name" value="MT_TRM10-typ"/>
</dbReference>
<dbReference type="Proteomes" id="UP001448207">
    <property type="component" value="Unassembled WGS sequence"/>
</dbReference>
<sequence length="340" mass="39383">MDQTQQNLEEPPVVPVSDASPPTTTENISPNIRDYKGLKYDLNDPKFKGLGKNAIKRILKEELWEASRPKRIQHQREKDKLKRAERRKLIEDGVLEPPPKRQRRPEITLANTNIVLDCSFSDKMIPKELQSLQSQIVRCHSANRTAPLSMPLTITSFDDAFEKVMDKKGGSWTNWKNVKFERKSYTELYDKKDLVYLSADSENVIHELEEGKTYIIGGIVDKNRYKGLCQEKATKEGIATARLPIGEYLQMASRKVLTVNHVFEIMIKWLEHKDWEKAFMEVIPQRKLKDSSLIHNGDDKDKQDEDEDEDEYDEDHEDNKSATEEKTEEKLSDPKPVDEA</sequence>
<feature type="region of interest" description="Disordered" evidence="9">
    <location>
        <begin position="291"/>
        <end position="340"/>
    </location>
</feature>
<evidence type="ECO:0000256" key="1">
    <source>
        <dbReference type="ARBA" id="ARBA00012797"/>
    </source>
</evidence>
<comment type="catalytic activity">
    <reaction evidence="8">
        <text>guanosine(9) in tRNA + S-adenosyl-L-methionine = N(1)-methylguanosine(9) in tRNA + S-adenosyl-L-homocysteine + H(+)</text>
        <dbReference type="Rhea" id="RHEA:43156"/>
        <dbReference type="Rhea" id="RHEA-COMP:10367"/>
        <dbReference type="Rhea" id="RHEA-COMP:10368"/>
        <dbReference type="ChEBI" id="CHEBI:15378"/>
        <dbReference type="ChEBI" id="CHEBI:57856"/>
        <dbReference type="ChEBI" id="CHEBI:59789"/>
        <dbReference type="ChEBI" id="CHEBI:73542"/>
        <dbReference type="ChEBI" id="CHEBI:74269"/>
        <dbReference type="EC" id="2.1.1.221"/>
    </reaction>
</comment>
<dbReference type="InterPro" id="IPR038459">
    <property type="entry name" value="MT_TRM10-typ_sf"/>
</dbReference>
<evidence type="ECO:0000256" key="8">
    <source>
        <dbReference type="ARBA" id="ARBA00048434"/>
    </source>
</evidence>
<feature type="compositionally biased region" description="Basic and acidic residues" evidence="9">
    <location>
        <begin position="291"/>
        <end position="303"/>
    </location>
</feature>
<dbReference type="Gene3D" id="3.40.1280.30">
    <property type="match status" value="1"/>
</dbReference>
<dbReference type="CDD" id="cd18089">
    <property type="entry name" value="SPOUT_Trm10-like"/>
    <property type="match status" value="1"/>
</dbReference>
<dbReference type="InterPro" id="IPR007356">
    <property type="entry name" value="tRNA_m1G_MeTrfase_euk"/>
</dbReference>
<accession>A0ABR3BHL5</accession>
<dbReference type="EC" id="2.1.1.221" evidence="1"/>
<evidence type="ECO:0000259" key="10">
    <source>
        <dbReference type="PROSITE" id="PS51675"/>
    </source>
</evidence>
<evidence type="ECO:0000256" key="2">
    <source>
        <dbReference type="ARBA" id="ARBA00020451"/>
    </source>
</evidence>
<dbReference type="PROSITE" id="PS51675">
    <property type="entry name" value="SAM_MT_TRM10"/>
    <property type="match status" value="1"/>
</dbReference>